<dbReference type="NCBIfam" id="NF047773">
    <property type="entry name" value="phas_rel_Lepto"/>
    <property type="match status" value="1"/>
</dbReference>
<protein>
    <recommendedName>
        <fullName evidence="4">Polyhydroxyalkanoate synthesis regulator phasin</fullName>
    </recommendedName>
</protein>
<dbReference type="HOGENOM" id="CLU_131526_4_0_0"/>
<evidence type="ECO:0000313" key="2">
    <source>
        <dbReference type="EMBL" id="GAK51250.1"/>
    </source>
</evidence>
<evidence type="ECO:0008006" key="4">
    <source>
        <dbReference type="Google" id="ProtNLM"/>
    </source>
</evidence>
<dbReference type="PANTHER" id="PTHR38664:SF1">
    <property type="entry name" value="SLR0058 PROTEIN"/>
    <property type="match status" value="1"/>
</dbReference>
<dbReference type="EMBL" id="DF820457">
    <property type="protein sequence ID" value="GAK51250.1"/>
    <property type="molecule type" value="Genomic_DNA"/>
</dbReference>
<sequence>MFELVKKSIFAGIGVFAATEEKIQELVSDFVEKGKITEQEGKTLLKDLQHAAQENREKISTMIDERITCIMGQLHLATKEDIAIINERLARIEQQLSEQRQA</sequence>
<dbReference type="AlphaFoldDB" id="A0A081BLI4"/>
<dbReference type="STRING" id="1499966.U14_02493"/>
<proteinExistence type="predicted"/>
<accession>A0A081BLI4</accession>
<dbReference type="InterPro" id="IPR008769">
    <property type="entry name" value="PhaF_PhaI"/>
</dbReference>
<organism evidence="2">
    <name type="scientific">Candidatus Moduliflexus flocculans</name>
    <dbReference type="NCBI Taxonomy" id="1499966"/>
    <lineage>
        <taxon>Bacteria</taxon>
        <taxon>Candidatus Moduliflexota</taxon>
        <taxon>Candidatus Moduliflexia</taxon>
        <taxon>Candidatus Moduliflexales</taxon>
        <taxon>Candidatus Moduliflexaceae</taxon>
    </lineage>
</organism>
<keyword evidence="1" id="KW-0175">Coiled coil</keyword>
<dbReference type="Proteomes" id="UP000030700">
    <property type="component" value="Unassembled WGS sequence"/>
</dbReference>
<name>A0A081BLI4_9BACT</name>
<dbReference type="PANTHER" id="PTHR38664">
    <property type="entry name" value="SLR0058 PROTEIN"/>
    <property type="match status" value="1"/>
</dbReference>
<reference evidence="2" key="1">
    <citation type="journal article" date="2015" name="PeerJ">
        <title>First genomic representation of candidate bacterial phylum KSB3 points to enhanced environmental sensing as a trigger of wastewater bulking.</title>
        <authorList>
            <person name="Sekiguchi Y."/>
            <person name="Ohashi A."/>
            <person name="Parks D.H."/>
            <person name="Yamauchi T."/>
            <person name="Tyson G.W."/>
            <person name="Hugenholtz P."/>
        </authorList>
    </citation>
    <scope>NUCLEOTIDE SEQUENCE [LARGE SCALE GENOMIC DNA]</scope>
</reference>
<evidence type="ECO:0000256" key="1">
    <source>
        <dbReference type="SAM" id="Coils"/>
    </source>
</evidence>
<evidence type="ECO:0000313" key="3">
    <source>
        <dbReference type="Proteomes" id="UP000030700"/>
    </source>
</evidence>
<keyword evidence="3" id="KW-1185">Reference proteome</keyword>
<feature type="coiled-coil region" evidence="1">
    <location>
        <begin position="45"/>
        <end position="102"/>
    </location>
</feature>
<gene>
    <name evidence="2" type="ORF">U14_02493</name>
</gene>